<dbReference type="Ensembl" id="ENSCSET00000019999.1">
    <property type="protein sequence ID" value="ENSCSEP00000019760.1"/>
    <property type="gene ID" value="ENSCSEG00000012604.1"/>
</dbReference>
<dbReference type="GO" id="GO:0035091">
    <property type="term" value="F:phosphatidylinositol binding"/>
    <property type="evidence" value="ECO:0007669"/>
    <property type="project" value="InterPro"/>
</dbReference>
<dbReference type="InterPro" id="IPR027422">
    <property type="entry name" value="GGA1-3"/>
</dbReference>
<dbReference type="GeneTree" id="ENSGT00940000157333"/>
<dbReference type="Proteomes" id="UP000265120">
    <property type="component" value="Chromosome 17"/>
</dbReference>
<reference evidence="14" key="3">
    <citation type="submission" date="2025-09" db="UniProtKB">
        <authorList>
            <consortium name="Ensembl"/>
        </authorList>
    </citation>
    <scope>IDENTIFICATION</scope>
</reference>
<dbReference type="SMART" id="SM00809">
    <property type="entry name" value="Alpha_adaptinC2"/>
    <property type="match status" value="1"/>
</dbReference>
<feature type="domain" description="VHS" evidence="11">
    <location>
        <begin position="16"/>
        <end position="146"/>
    </location>
</feature>
<dbReference type="SUPFAM" id="SSF89009">
    <property type="entry name" value="GAT-like domain"/>
    <property type="match status" value="1"/>
</dbReference>
<dbReference type="GO" id="GO:0005802">
    <property type="term" value="C:trans-Golgi network"/>
    <property type="evidence" value="ECO:0007669"/>
    <property type="project" value="InterPro"/>
</dbReference>
<dbReference type="GO" id="GO:0034394">
    <property type="term" value="P:protein localization to cell surface"/>
    <property type="evidence" value="ECO:0007669"/>
    <property type="project" value="TreeGrafter"/>
</dbReference>
<dbReference type="GO" id="GO:0006886">
    <property type="term" value="P:intracellular protein transport"/>
    <property type="evidence" value="ECO:0007669"/>
    <property type="project" value="InterPro"/>
</dbReference>
<dbReference type="OMA" id="SAMAYQE"/>
<dbReference type="Gene3D" id="1.25.40.90">
    <property type="match status" value="1"/>
</dbReference>
<evidence type="ECO:0000259" key="12">
    <source>
        <dbReference type="PROSITE" id="PS50180"/>
    </source>
</evidence>
<evidence type="ECO:0000256" key="5">
    <source>
        <dbReference type="ARBA" id="ARBA00022753"/>
    </source>
</evidence>
<dbReference type="OrthoDB" id="447025at2759"/>
<evidence type="ECO:0000259" key="13">
    <source>
        <dbReference type="PROSITE" id="PS50909"/>
    </source>
</evidence>
<dbReference type="SMART" id="SM00288">
    <property type="entry name" value="VHS"/>
    <property type="match status" value="1"/>
</dbReference>
<dbReference type="FunFam" id="1.25.40.90:FF:000011">
    <property type="entry name" value="ADP-ribosylation factor-binding protein GGA3 isoform X1"/>
    <property type="match status" value="1"/>
</dbReference>
<dbReference type="Pfam" id="PF18308">
    <property type="entry name" value="GGA_N-GAT"/>
    <property type="match status" value="1"/>
</dbReference>
<feature type="compositionally biased region" description="Pro residues" evidence="10">
    <location>
        <begin position="333"/>
        <end position="345"/>
    </location>
</feature>
<dbReference type="GO" id="GO:0043130">
    <property type="term" value="F:ubiquitin binding"/>
    <property type="evidence" value="ECO:0007669"/>
    <property type="project" value="InterPro"/>
</dbReference>
<dbReference type="InterPro" id="IPR038425">
    <property type="entry name" value="GAT_sf"/>
</dbReference>
<dbReference type="InterPro" id="IPR044111">
    <property type="entry name" value="GAT_GGA3"/>
</dbReference>
<keyword evidence="6" id="KW-0832">Ubl conjugation</keyword>
<evidence type="ECO:0000256" key="7">
    <source>
        <dbReference type="ARBA" id="ARBA00022927"/>
    </source>
</evidence>
<dbReference type="Gene3D" id="1.20.5.170">
    <property type="match status" value="1"/>
</dbReference>
<dbReference type="GO" id="GO:0031901">
    <property type="term" value="C:early endosome membrane"/>
    <property type="evidence" value="ECO:0007669"/>
    <property type="project" value="UniProtKB-SubCell"/>
</dbReference>
<evidence type="ECO:0000256" key="4">
    <source>
        <dbReference type="ARBA" id="ARBA00022448"/>
    </source>
</evidence>
<dbReference type="GO" id="GO:0031267">
    <property type="term" value="F:small GTPase binding"/>
    <property type="evidence" value="ECO:0007669"/>
    <property type="project" value="InterPro"/>
</dbReference>
<evidence type="ECO:0000256" key="8">
    <source>
        <dbReference type="ARBA" id="ARBA00023034"/>
    </source>
</evidence>
<reference evidence="14 15" key="1">
    <citation type="journal article" date="2014" name="Nat. Genet.">
        <title>Whole-genome sequence of a flatfish provides insights into ZW sex chromosome evolution and adaptation to a benthic lifestyle.</title>
        <authorList>
            <person name="Chen S."/>
            <person name="Zhang G."/>
            <person name="Shao C."/>
            <person name="Huang Q."/>
            <person name="Liu G."/>
            <person name="Zhang P."/>
            <person name="Song W."/>
            <person name="An N."/>
            <person name="Chalopin D."/>
            <person name="Volff J.N."/>
            <person name="Hong Y."/>
            <person name="Li Q."/>
            <person name="Sha Z."/>
            <person name="Zhou H."/>
            <person name="Xie M."/>
            <person name="Yu Q."/>
            <person name="Liu Y."/>
            <person name="Xiang H."/>
            <person name="Wang N."/>
            <person name="Wu K."/>
            <person name="Yang C."/>
            <person name="Zhou Q."/>
            <person name="Liao X."/>
            <person name="Yang L."/>
            <person name="Hu Q."/>
            <person name="Zhang J."/>
            <person name="Meng L."/>
            <person name="Jin L."/>
            <person name="Tian Y."/>
            <person name="Lian J."/>
            <person name="Yang J."/>
            <person name="Miao G."/>
            <person name="Liu S."/>
            <person name="Liang Z."/>
            <person name="Yan F."/>
            <person name="Li Y."/>
            <person name="Sun B."/>
            <person name="Zhang H."/>
            <person name="Zhang J."/>
            <person name="Zhu Y."/>
            <person name="Du M."/>
            <person name="Zhao Y."/>
            <person name="Schartl M."/>
            <person name="Tang Q."/>
            <person name="Wang J."/>
        </authorList>
    </citation>
    <scope>NUCLEOTIDE SEQUENCE</scope>
</reference>
<evidence type="ECO:0000256" key="6">
    <source>
        <dbReference type="ARBA" id="ARBA00022843"/>
    </source>
</evidence>
<keyword evidence="7" id="KW-0653">Protein transport</keyword>
<protein>
    <submittedName>
        <fullName evidence="14">Golgi associated, gamma adaptin ear containing, ARF binding protein 3</fullName>
    </submittedName>
</protein>
<accession>A0A3P8W5D9</accession>
<dbReference type="PROSITE" id="PS50180">
    <property type="entry name" value="GAE"/>
    <property type="match status" value="1"/>
</dbReference>
<dbReference type="InterPro" id="IPR008942">
    <property type="entry name" value="ENTH_VHS"/>
</dbReference>
<dbReference type="GO" id="GO:0006893">
    <property type="term" value="P:Golgi to plasma membrane transport"/>
    <property type="evidence" value="ECO:0007669"/>
    <property type="project" value="TreeGrafter"/>
</dbReference>
<dbReference type="InterPro" id="IPR002014">
    <property type="entry name" value="VHS_dom"/>
</dbReference>
<keyword evidence="5" id="KW-0967">Endosome</keyword>
<dbReference type="Gene3D" id="1.20.58.160">
    <property type="match status" value="1"/>
</dbReference>
<dbReference type="GeneID" id="103392907"/>
<dbReference type="Pfam" id="PF02883">
    <property type="entry name" value="Alpha_adaptinC2"/>
    <property type="match status" value="1"/>
</dbReference>
<feature type="region of interest" description="Disordered" evidence="10">
    <location>
        <begin position="502"/>
        <end position="560"/>
    </location>
</feature>
<keyword evidence="9" id="KW-0472">Membrane</keyword>
<feature type="domain" description="GAT" evidence="13">
    <location>
        <begin position="171"/>
        <end position="298"/>
    </location>
</feature>
<dbReference type="Pfam" id="PF03127">
    <property type="entry name" value="GAT"/>
    <property type="match status" value="1"/>
</dbReference>
<dbReference type="FunFam" id="2.60.40.1230:FF:000001">
    <property type="entry name" value="ADP-ribosylation factor-binding protein GGA1 isoform 1"/>
    <property type="match status" value="1"/>
</dbReference>
<evidence type="ECO:0000256" key="3">
    <source>
        <dbReference type="ARBA" id="ARBA00008099"/>
    </source>
</evidence>
<dbReference type="PROSITE" id="PS50909">
    <property type="entry name" value="GAT"/>
    <property type="match status" value="1"/>
</dbReference>
<sequence length="706" mass="77117">MAYQEGESLESWLNKATHPTNRQEDWEYIIGFCDQINKELEGPQIAVTLLVHKIQSPQEWEALQALTVLEACMKNCGRRFHNEVGKYRFLNELIKVVSPKYMGDSTPEKVKMKIVEMLYSWTVAFPNEAKINEAYQTLKRQGLVTQDPELPLDMTLIPSPPTRPKHPVFDNEDMGKLLAELLRSKNPEDLQEANRLIKNMVKEDEARVQKLTKRVHTLEEVTINVKLLTEMLSHYNKDSSTDSDKEIIKELYERCDKLRRAAFKMATETEDNDTCLGDILQASDDLSRVINSYKNIVEGLPINSYNEEPQSTTAAVESETTDTLIDLTDLDAPSPPQPILPPSDPSHPFSTNGTGSPIPFLPPPPKHLTSSHGSQSSSPSHPPLGQASTSLSLLDDELLSLGLNEPPASVSSQSKPTLIEVSNQWDSLYVLQKAVPSNVAMFGSVASSAPVASQSEPSSNLQSLQNLQDLAMLGFSLDHKMLSNQMTPRGGNLGVTPAVAPPHIPGQASSSAAALQGMMPGSPALSHPTVQSLGSAPGSPLFHSLSPSHPPPQGSPARAADVSLSNVHVPLESIRPSKVLPVTAYDKDGVRVLINFASNCPPGRPDVLVMVVSMLNTAPLPVHNVLLQAAVPKTMKVKLQPPSGAELAPFNPILPPSSITQIMLLANPAKEKVRLRYKLAFTLGDHLCNEIGEVDQFPPPEMWGHL</sequence>
<dbReference type="PROSITE" id="PS50179">
    <property type="entry name" value="VHS"/>
    <property type="match status" value="1"/>
</dbReference>
<reference evidence="14" key="2">
    <citation type="submission" date="2025-08" db="UniProtKB">
        <authorList>
            <consortium name="Ensembl"/>
        </authorList>
    </citation>
    <scope>IDENTIFICATION</scope>
</reference>
<dbReference type="InterPro" id="IPR008153">
    <property type="entry name" value="GAE_dom"/>
</dbReference>
<proteinExistence type="inferred from homology"/>
<dbReference type="FunCoup" id="A0A3P8W5D9">
    <property type="interactions" value="930"/>
</dbReference>
<organism evidence="14 15">
    <name type="scientific">Cynoglossus semilaevis</name>
    <name type="common">Tongue sole</name>
    <dbReference type="NCBI Taxonomy" id="244447"/>
    <lineage>
        <taxon>Eukaryota</taxon>
        <taxon>Metazoa</taxon>
        <taxon>Chordata</taxon>
        <taxon>Craniata</taxon>
        <taxon>Vertebrata</taxon>
        <taxon>Euteleostomi</taxon>
        <taxon>Actinopterygii</taxon>
        <taxon>Neopterygii</taxon>
        <taxon>Teleostei</taxon>
        <taxon>Neoteleostei</taxon>
        <taxon>Acanthomorphata</taxon>
        <taxon>Carangaria</taxon>
        <taxon>Pleuronectiformes</taxon>
        <taxon>Pleuronectoidei</taxon>
        <taxon>Cynoglossidae</taxon>
        <taxon>Cynoglossinae</taxon>
        <taxon>Cynoglossus</taxon>
    </lineage>
</organism>
<evidence type="ECO:0000256" key="2">
    <source>
        <dbReference type="ARBA" id="ARBA00004220"/>
    </source>
</evidence>
<dbReference type="AlphaFoldDB" id="A0A3P8W5D9"/>
<comment type="subcellular location">
    <subcellularLocation>
        <location evidence="2">Early endosome membrane</location>
        <topology evidence="2">Peripheral membrane protein</topology>
    </subcellularLocation>
    <subcellularLocation>
        <location evidence="1">Golgi apparatus</location>
        <location evidence="1">trans-Golgi network membrane</location>
        <topology evidence="1">Peripheral membrane protein</topology>
    </subcellularLocation>
</comment>
<evidence type="ECO:0000259" key="11">
    <source>
        <dbReference type="PROSITE" id="PS50179"/>
    </source>
</evidence>
<dbReference type="InParanoid" id="A0A3P8W5D9"/>
<feature type="region of interest" description="Disordered" evidence="10">
    <location>
        <begin position="327"/>
        <end position="388"/>
    </location>
</feature>
<evidence type="ECO:0000256" key="10">
    <source>
        <dbReference type="SAM" id="MobiDB-lite"/>
    </source>
</evidence>
<feature type="compositionally biased region" description="Low complexity" evidence="10">
    <location>
        <begin position="367"/>
        <end position="388"/>
    </location>
</feature>
<dbReference type="CTD" id="100334661"/>
<dbReference type="InterPro" id="IPR041198">
    <property type="entry name" value="GGA_N-GAT"/>
</dbReference>
<keyword evidence="8" id="KW-0333">Golgi apparatus</keyword>
<dbReference type="InterPro" id="IPR008152">
    <property type="entry name" value="Clathrin_a/b/g-adaptin_app_Ig"/>
</dbReference>
<keyword evidence="4" id="KW-0813">Transport</keyword>
<dbReference type="CDD" id="cd14240">
    <property type="entry name" value="GAT_GGA3"/>
    <property type="match status" value="1"/>
</dbReference>
<evidence type="ECO:0000313" key="14">
    <source>
        <dbReference type="Ensembl" id="ENSCSEP00000019760.1"/>
    </source>
</evidence>
<name>A0A3P8W5D9_CYNSE</name>
<dbReference type="KEGG" id="csem:103392907"/>
<evidence type="ECO:0000313" key="15">
    <source>
        <dbReference type="Proteomes" id="UP000265120"/>
    </source>
</evidence>
<dbReference type="Pfam" id="PF00790">
    <property type="entry name" value="VHS"/>
    <property type="match status" value="1"/>
</dbReference>
<feature type="compositionally biased region" description="Low complexity" evidence="10">
    <location>
        <begin position="537"/>
        <end position="547"/>
    </location>
</feature>
<dbReference type="SUPFAM" id="SSF49348">
    <property type="entry name" value="Clathrin adaptor appendage domain"/>
    <property type="match status" value="1"/>
</dbReference>
<evidence type="ECO:0000256" key="9">
    <source>
        <dbReference type="ARBA" id="ARBA00023136"/>
    </source>
</evidence>
<dbReference type="SUPFAM" id="SSF48464">
    <property type="entry name" value="ENTH/VHS domain"/>
    <property type="match status" value="1"/>
</dbReference>
<evidence type="ECO:0000256" key="1">
    <source>
        <dbReference type="ARBA" id="ARBA00004150"/>
    </source>
</evidence>
<dbReference type="STRING" id="244447.ENSCSEP00000019760"/>
<dbReference type="PANTHER" id="PTHR45905:SF3">
    <property type="entry name" value="ADP-RIBOSYLATION FACTOR-BINDING PROTEIN GGA3"/>
    <property type="match status" value="1"/>
</dbReference>
<dbReference type="InterPro" id="IPR013041">
    <property type="entry name" value="Clathrin_app_Ig-like_sf"/>
</dbReference>
<dbReference type="InterPro" id="IPR004152">
    <property type="entry name" value="GAT_dom"/>
</dbReference>
<dbReference type="PANTHER" id="PTHR45905">
    <property type="entry name" value="GOLGI-LOCALIZED, GAMMA-ADAPTIN EAR CONTAINING, ARF BINDING PROTEIN"/>
    <property type="match status" value="1"/>
</dbReference>
<feature type="domain" description="GAE" evidence="12">
    <location>
        <begin position="577"/>
        <end position="698"/>
    </location>
</feature>
<dbReference type="Gene3D" id="2.60.40.1230">
    <property type="match status" value="1"/>
</dbReference>
<keyword evidence="15" id="KW-1185">Reference proteome</keyword>
<dbReference type="RefSeq" id="XP_008327885.1">
    <property type="nucleotide sequence ID" value="XM_008329663.2"/>
</dbReference>
<comment type="similarity">
    <text evidence="3">Belongs to the GGA protein family.</text>
</comment>